<organism evidence="1 2">
    <name type="scientific">Flavonifractor plautii</name>
    <name type="common">Fusobacterium plautii</name>
    <dbReference type="NCBI Taxonomy" id="292800"/>
    <lineage>
        <taxon>Bacteria</taxon>
        <taxon>Bacillati</taxon>
        <taxon>Bacillota</taxon>
        <taxon>Clostridia</taxon>
        <taxon>Eubacteriales</taxon>
        <taxon>Oscillospiraceae</taxon>
        <taxon>Flavonifractor</taxon>
    </lineage>
</organism>
<evidence type="ECO:0000313" key="1">
    <source>
        <dbReference type="EMBL" id="MDB7908853.1"/>
    </source>
</evidence>
<name>A0AAW6CDX9_FLAPL</name>
<dbReference type="EMBL" id="JAQLWO010000048">
    <property type="protein sequence ID" value="MDB7908853.1"/>
    <property type="molecule type" value="Genomic_DNA"/>
</dbReference>
<dbReference type="RefSeq" id="WP_178353011.1">
    <property type="nucleotide sequence ID" value="NZ_JAQLWO010000048.1"/>
</dbReference>
<sequence length="65" mass="7654">DWVKRLDAFLQFNEEDILHDKGKVTAAIAKAFAEKEFEKFRVLQDRTYQSDFDRLVAETSDDLTE</sequence>
<dbReference type="Pfam" id="PF13310">
    <property type="entry name" value="Virulence_RhuM"/>
    <property type="match status" value="1"/>
</dbReference>
<gene>
    <name evidence="1" type="primary">rhuM</name>
    <name evidence="1" type="ORF">PND83_22980</name>
</gene>
<dbReference type="AlphaFoldDB" id="A0AAW6CDX9"/>
<reference evidence="1" key="1">
    <citation type="submission" date="2023-01" db="EMBL/GenBank/DDBJ databases">
        <title>Human gut microbiome strain richness.</title>
        <authorList>
            <person name="Chen-Liaw A."/>
        </authorList>
    </citation>
    <scope>NUCLEOTIDE SEQUENCE</scope>
    <source>
        <strain evidence="1">2225st1_A6_2225SCRN_200828</strain>
    </source>
</reference>
<dbReference type="Proteomes" id="UP001211006">
    <property type="component" value="Unassembled WGS sequence"/>
</dbReference>
<protein>
    <submittedName>
        <fullName evidence="1">RhuM family protein</fullName>
    </submittedName>
</protein>
<dbReference type="InterPro" id="IPR011204">
    <property type="entry name" value="Virulence_RhuM-like"/>
</dbReference>
<feature type="non-terminal residue" evidence="1">
    <location>
        <position position="1"/>
    </location>
</feature>
<accession>A0AAW6CDX9</accession>
<proteinExistence type="predicted"/>
<evidence type="ECO:0000313" key="2">
    <source>
        <dbReference type="Proteomes" id="UP001211006"/>
    </source>
</evidence>
<comment type="caution">
    <text evidence="1">The sequence shown here is derived from an EMBL/GenBank/DDBJ whole genome shotgun (WGS) entry which is preliminary data.</text>
</comment>